<feature type="non-terminal residue" evidence="2">
    <location>
        <position position="1"/>
    </location>
</feature>
<proteinExistence type="predicted"/>
<dbReference type="EMBL" id="MU806045">
    <property type="protein sequence ID" value="KAJ3841284.1"/>
    <property type="molecule type" value="Genomic_DNA"/>
</dbReference>
<dbReference type="AlphaFoldDB" id="A0AA38PE69"/>
<feature type="region of interest" description="Disordered" evidence="1">
    <location>
        <begin position="78"/>
        <end position="128"/>
    </location>
</feature>
<gene>
    <name evidence="2" type="ORF">F5878DRAFT_723090</name>
</gene>
<keyword evidence="3" id="KW-1185">Reference proteome</keyword>
<reference evidence="2" key="1">
    <citation type="submission" date="2022-08" db="EMBL/GenBank/DDBJ databases">
        <authorList>
            <consortium name="DOE Joint Genome Institute"/>
            <person name="Min B."/>
            <person name="Riley R."/>
            <person name="Sierra-Patev S."/>
            <person name="Naranjo-Ortiz M."/>
            <person name="Looney B."/>
            <person name="Konkel Z."/>
            <person name="Slot J.C."/>
            <person name="Sakamoto Y."/>
            <person name="Steenwyk J.L."/>
            <person name="Rokas A."/>
            <person name="Carro J."/>
            <person name="Camarero S."/>
            <person name="Ferreira P."/>
            <person name="Molpeceres G."/>
            <person name="Ruiz-Duenas F.J."/>
            <person name="Serrano A."/>
            <person name="Henrissat B."/>
            <person name="Drula E."/>
            <person name="Hughes K.W."/>
            <person name="Mata J.L."/>
            <person name="Ishikawa N.K."/>
            <person name="Vargas-Isla R."/>
            <person name="Ushijima S."/>
            <person name="Smith C.A."/>
            <person name="Ahrendt S."/>
            <person name="Andreopoulos W."/>
            <person name="He G."/>
            <person name="Labutti K."/>
            <person name="Lipzen A."/>
            <person name="Ng V."/>
            <person name="Sandor L."/>
            <person name="Barry K."/>
            <person name="Martinez A.T."/>
            <person name="Xiao Y."/>
            <person name="Gibbons J.G."/>
            <person name="Terashima K."/>
            <person name="Hibbett D.S."/>
            <person name="Grigoriev I.V."/>
        </authorList>
    </citation>
    <scope>NUCLEOTIDE SEQUENCE</scope>
    <source>
        <strain evidence="2">TFB9207</strain>
    </source>
</reference>
<evidence type="ECO:0000313" key="3">
    <source>
        <dbReference type="Proteomes" id="UP001163846"/>
    </source>
</evidence>
<evidence type="ECO:0000313" key="2">
    <source>
        <dbReference type="EMBL" id="KAJ3841284.1"/>
    </source>
</evidence>
<accession>A0AA38PE69</accession>
<evidence type="ECO:0000256" key="1">
    <source>
        <dbReference type="SAM" id="MobiDB-lite"/>
    </source>
</evidence>
<feature type="compositionally biased region" description="Low complexity" evidence="1">
    <location>
        <begin position="80"/>
        <end position="128"/>
    </location>
</feature>
<comment type="caution">
    <text evidence="2">The sequence shown here is derived from an EMBL/GenBank/DDBJ whole genome shotgun (WGS) entry which is preliminary data.</text>
</comment>
<dbReference type="Proteomes" id="UP001163846">
    <property type="component" value="Unassembled WGS sequence"/>
</dbReference>
<name>A0AA38PE69_9AGAR</name>
<organism evidence="2 3">
    <name type="scientific">Lentinula raphanica</name>
    <dbReference type="NCBI Taxonomy" id="153919"/>
    <lineage>
        <taxon>Eukaryota</taxon>
        <taxon>Fungi</taxon>
        <taxon>Dikarya</taxon>
        <taxon>Basidiomycota</taxon>
        <taxon>Agaricomycotina</taxon>
        <taxon>Agaricomycetes</taxon>
        <taxon>Agaricomycetidae</taxon>
        <taxon>Agaricales</taxon>
        <taxon>Marasmiineae</taxon>
        <taxon>Omphalotaceae</taxon>
        <taxon>Lentinula</taxon>
    </lineage>
</organism>
<sequence length="128" mass="13742">MVFGARYRPHPEPMCTHRITRGNSLFHSSQLQPRLTRPTNLTRVPQSKRLKVILGDTPVAVFIALLVCKGHDTRRKQQVITSSPLSTPSSLPIAPAVTPSLSTEATASSSSVAATSYLTTTTTNTAAS</sequence>
<protein>
    <submittedName>
        <fullName evidence="2">Uncharacterized protein</fullName>
    </submittedName>
</protein>